<keyword evidence="4" id="KW-0963">Cytoplasm</keyword>
<evidence type="ECO:0000313" key="9">
    <source>
        <dbReference type="EMBL" id="OIJ39574.1"/>
    </source>
</evidence>
<keyword evidence="7" id="KW-0732">Signal</keyword>
<evidence type="ECO:0000256" key="4">
    <source>
        <dbReference type="ARBA" id="ARBA00022490"/>
    </source>
</evidence>
<evidence type="ECO:0000259" key="8">
    <source>
        <dbReference type="Pfam" id="PF12146"/>
    </source>
</evidence>
<feature type="domain" description="Serine aminopeptidase S33" evidence="8">
    <location>
        <begin position="84"/>
        <end position="321"/>
    </location>
</feature>
<proteinExistence type="predicted"/>
<evidence type="ECO:0000256" key="3">
    <source>
        <dbReference type="ARBA" id="ARBA00021843"/>
    </source>
</evidence>
<dbReference type="PANTHER" id="PTHR43722:SF1">
    <property type="entry name" value="PROLINE IMINOPEPTIDASE"/>
    <property type="match status" value="1"/>
</dbReference>
<dbReference type="SUPFAM" id="SSF53474">
    <property type="entry name" value="alpha/beta-Hydrolases"/>
    <property type="match status" value="1"/>
</dbReference>
<protein>
    <recommendedName>
        <fullName evidence="3">Proline iminopeptidase</fullName>
        <ecNumber evidence="2">3.4.11.5</ecNumber>
    </recommendedName>
    <alternativeName>
        <fullName evidence="6">Prolyl aminopeptidase</fullName>
    </alternativeName>
</protein>
<evidence type="ECO:0000256" key="7">
    <source>
        <dbReference type="SAM" id="SignalP"/>
    </source>
</evidence>
<dbReference type="InterPro" id="IPR029058">
    <property type="entry name" value="AB_hydrolase_fold"/>
</dbReference>
<comment type="caution">
    <text evidence="9">The sequence shown here is derived from an EMBL/GenBank/DDBJ whole genome shotgun (WGS) entry which is preliminary data.</text>
</comment>
<evidence type="ECO:0000256" key="2">
    <source>
        <dbReference type="ARBA" id="ARBA00012568"/>
    </source>
</evidence>
<dbReference type="EMBL" id="JRYB01000001">
    <property type="protein sequence ID" value="OIJ39574.1"/>
    <property type="molecule type" value="Genomic_DNA"/>
</dbReference>
<accession>A0A1S2N4T5</accession>
<sequence>MPRLRAILLAPLFAASVAHAAPACKPGQPVDESGFVTIGGIEQWVTVSGEDCANPVLLYVHGGPGNPTSRYGAGPYAPWRKHVTLAQWDQRGSGMTWSRHRPDEDVPLSVEQIRDDGIEVARYLAQRFGKRKVILLGSSWGSMVGVHMAKQSPALFCAYVGVAQLVGHRANMTTWGSVLERARAAGDTATVTQLEALGPPPWTNPRNFGVVRRAVRKYEAQVTDPTPRAWYEVLPRYATPQALADYTAGEDYSFLKYVGWKGDGMESTTDLYRLGPRFELPVHLVQGKEDLLTEPQVTRRWFESISAPDKSLVEAPRAGHDPNVPLIDAQKQVLAERLRWRCD</sequence>
<dbReference type="Proteomes" id="UP000180246">
    <property type="component" value="Unassembled WGS sequence"/>
</dbReference>
<gene>
    <name evidence="9" type="ORF">LO55_2026</name>
</gene>
<evidence type="ECO:0000256" key="5">
    <source>
        <dbReference type="ARBA" id="ARBA00022801"/>
    </source>
</evidence>
<evidence type="ECO:0000256" key="1">
    <source>
        <dbReference type="ARBA" id="ARBA00001585"/>
    </source>
</evidence>
<feature type="signal peptide" evidence="7">
    <location>
        <begin position="1"/>
        <end position="20"/>
    </location>
</feature>
<name>A0A1S2N4T5_9BURK</name>
<dbReference type="AlphaFoldDB" id="A0A1S2N4T5"/>
<reference evidence="9 10" key="1">
    <citation type="submission" date="2014-10" db="EMBL/GenBank/DDBJ databases">
        <authorList>
            <person name="Seo M.-J."/>
            <person name="Seok Y.J."/>
            <person name="Cha I.-T."/>
        </authorList>
    </citation>
    <scope>NUCLEOTIDE SEQUENCE [LARGE SCALE GENOMIC DNA]</scope>
    <source>
        <strain evidence="9 10">NEU</strain>
    </source>
</reference>
<feature type="chain" id="PRO_5012390642" description="Proline iminopeptidase" evidence="7">
    <location>
        <begin position="21"/>
        <end position="343"/>
    </location>
</feature>
<dbReference type="PRINTS" id="PR00793">
    <property type="entry name" value="PROAMNOPTASE"/>
</dbReference>
<comment type="catalytic activity">
    <reaction evidence="1">
        <text>Release of N-terminal proline from a peptide.</text>
        <dbReference type="EC" id="3.4.11.5"/>
    </reaction>
</comment>
<dbReference type="Pfam" id="PF12146">
    <property type="entry name" value="Hydrolase_4"/>
    <property type="match status" value="1"/>
</dbReference>
<evidence type="ECO:0000313" key="10">
    <source>
        <dbReference type="Proteomes" id="UP000180246"/>
    </source>
</evidence>
<dbReference type="InterPro" id="IPR002410">
    <property type="entry name" value="Peptidase_S33"/>
</dbReference>
<dbReference type="InterPro" id="IPR022742">
    <property type="entry name" value="Hydrolase_4"/>
</dbReference>
<dbReference type="GO" id="GO:0006508">
    <property type="term" value="P:proteolysis"/>
    <property type="evidence" value="ECO:0007669"/>
    <property type="project" value="InterPro"/>
</dbReference>
<keyword evidence="5 9" id="KW-0378">Hydrolase</keyword>
<evidence type="ECO:0000256" key="6">
    <source>
        <dbReference type="ARBA" id="ARBA00029605"/>
    </source>
</evidence>
<dbReference type="GO" id="GO:0004177">
    <property type="term" value="F:aminopeptidase activity"/>
    <property type="evidence" value="ECO:0007669"/>
    <property type="project" value="UniProtKB-EC"/>
</dbReference>
<dbReference type="EC" id="3.4.11.5" evidence="2"/>
<dbReference type="GO" id="GO:0005737">
    <property type="term" value="C:cytoplasm"/>
    <property type="evidence" value="ECO:0007669"/>
    <property type="project" value="InterPro"/>
</dbReference>
<organism evidence="9 10">
    <name type="scientific">Massilia timonae</name>
    <dbReference type="NCBI Taxonomy" id="47229"/>
    <lineage>
        <taxon>Bacteria</taxon>
        <taxon>Pseudomonadati</taxon>
        <taxon>Pseudomonadota</taxon>
        <taxon>Betaproteobacteria</taxon>
        <taxon>Burkholderiales</taxon>
        <taxon>Oxalobacteraceae</taxon>
        <taxon>Telluria group</taxon>
        <taxon>Massilia</taxon>
    </lineage>
</organism>
<dbReference type="PANTHER" id="PTHR43722">
    <property type="entry name" value="PROLINE IMINOPEPTIDASE"/>
    <property type="match status" value="1"/>
</dbReference>
<dbReference type="InterPro" id="IPR005944">
    <property type="entry name" value="Pro_iminopeptidase"/>
</dbReference>
<dbReference type="Gene3D" id="3.40.50.1820">
    <property type="entry name" value="alpha/beta hydrolase"/>
    <property type="match status" value="1"/>
</dbReference>